<evidence type="ECO:0000256" key="11">
    <source>
        <dbReference type="ARBA" id="ARBA00023326"/>
    </source>
</evidence>
<gene>
    <name evidence="16" type="ORF">D9756_010611</name>
</gene>
<keyword evidence="8" id="KW-0170">Cobalt</keyword>
<dbReference type="PANTHER" id="PTHR10587">
    <property type="entry name" value="GLYCOSYL TRANSFERASE-RELATED"/>
    <property type="match status" value="1"/>
</dbReference>
<dbReference type="EC" id="3.5.1.41" evidence="12"/>
<keyword evidence="4" id="KW-0325">Glycoprotein</keyword>
<evidence type="ECO:0000256" key="10">
    <source>
        <dbReference type="ARBA" id="ARBA00023316"/>
    </source>
</evidence>
<dbReference type="GO" id="GO:0005886">
    <property type="term" value="C:plasma membrane"/>
    <property type="evidence" value="ECO:0007669"/>
    <property type="project" value="UniProtKB-SubCell"/>
</dbReference>
<evidence type="ECO:0000259" key="15">
    <source>
        <dbReference type="PROSITE" id="PS51677"/>
    </source>
</evidence>
<dbReference type="GO" id="GO:0000272">
    <property type="term" value="P:polysaccharide catabolic process"/>
    <property type="evidence" value="ECO:0007669"/>
    <property type="project" value="UniProtKB-KW"/>
</dbReference>
<dbReference type="InterPro" id="IPR002509">
    <property type="entry name" value="NODB_dom"/>
</dbReference>
<keyword evidence="4" id="KW-0336">GPI-anchor</keyword>
<dbReference type="OrthoDB" id="407355at2759"/>
<feature type="compositionally biased region" description="Low complexity" evidence="14">
    <location>
        <begin position="421"/>
        <end position="441"/>
    </location>
</feature>
<evidence type="ECO:0000256" key="12">
    <source>
        <dbReference type="ARBA" id="ARBA00024056"/>
    </source>
</evidence>
<evidence type="ECO:0000256" key="5">
    <source>
        <dbReference type="ARBA" id="ARBA00023024"/>
    </source>
</evidence>
<dbReference type="PANTHER" id="PTHR10587:SF98">
    <property type="entry name" value="CHITIN DEACETYLASE"/>
    <property type="match status" value="1"/>
</dbReference>
<evidence type="ECO:0000256" key="2">
    <source>
        <dbReference type="ARBA" id="ARBA00004609"/>
    </source>
</evidence>
<feature type="region of interest" description="Disordered" evidence="14">
    <location>
        <begin position="417"/>
        <end position="441"/>
    </location>
</feature>
<dbReference type="Gene3D" id="3.20.20.370">
    <property type="entry name" value="Glycoside hydrolase/deacetylase"/>
    <property type="match status" value="1"/>
</dbReference>
<evidence type="ECO:0000256" key="14">
    <source>
        <dbReference type="SAM" id="MobiDB-lite"/>
    </source>
</evidence>
<evidence type="ECO:0000256" key="13">
    <source>
        <dbReference type="ARBA" id="ARBA00048494"/>
    </source>
</evidence>
<comment type="catalytic activity">
    <reaction evidence="13">
        <text>[(1-&gt;4)-N-acetyl-beta-D-glucosaminyl](n) + n H2O = chitosan + n acetate</text>
        <dbReference type="Rhea" id="RHEA:10464"/>
        <dbReference type="Rhea" id="RHEA-COMP:9593"/>
        <dbReference type="Rhea" id="RHEA-COMP:9597"/>
        <dbReference type="ChEBI" id="CHEBI:15377"/>
        <dbReference type="ChEBI" id="CHEBI:17029"/>
        <dbReference type="ChEBI" id="CHEBI:30089"/>
        <dbReference type="ChEBI" id="CHEBI:57704"/>
        <dbReference type="EC" id="3.5.1.41"/>
    </reaction>
    <physiologicalReaction direction="left-to-right" evidence="13">
        <dbReference type="Rhea" id="RHEA:10465"/>
    </physiologicalReaction>
</comment>
<keyword evidence="17" id="KW-1185">Reference proteome</keyword>
<dbReference type="GO" id="GO:0006032">
    <property type="term" value="P:chitin catabolic process"/>
    <property type="evidence" value="ECO:0007669"/>
    <property type="project" value="UniProtKB-KW"/>
</dbReference>
<dbReference type="Pfam" id="PF01522">
    <property type="entry name" value="Polysacc_deac_1"/>
    <property type="match status" value="1"/>
</dbReference>
<dbReference type="GO" id="GO:0071555">
    <property type="term" value="P:cell wall organization"/>
    <property type="evidence" value="ECO:0007669"/>
    <property type="project" value="UniProtKB-KW"/>
</dbReference>
<keyword evidence="9" id="KW-0449">Lipoprotein</keyword>
<evidence type="ECO:0000256" key="9">
    <source>
        <dbReference type="ARBA" id="ARBA00023288"/>
    </source>
</evidence>
<evidence type="ECO:0000256" key="1">
    <source>
        <dbReference type="ARBA" id="ARBA00001941"/>
    </source>
</evidence>
<dbReference type="AlphaFoldDB" id="A0A8H5FRV7"/>
<organism evidence="16 17">
    <name type="scientific">Leucocoprinus leucothites</name>
    <dbReference type="NCBI Taxonomy" id="201217"/>
    <lineage>
        <taxon>Eukaryota</taxon>
        <taxon>Fungi</taxon>
        <taxon>Dikarya</taxon>
        <taxon>Basidiomycota</taxon>
        <taxon>Agaricomycotina</taxon>
        <taxon>Agaricomycetes</taxon>
        <taxon>Agaricomycetidae</taxon>
        <taxon>Agaricales</taxon>
        <taxon>Agaricineae</taxon>
        <taxon>Agaricaceae</taxon>
        <taxon>Leucocoprinus</taxon>
    </lineage>
</organism>
<evidence type="ECO:0000256" key="8">
    <source>
        <dbReference type="ARBA" id="ARBA00023285"/>
    </source>
</evidence>
<keyword evidence="7" id="KW-0119">Carbohydrate metabolism</keyword>
<dbReference type="Proteomes" id="UP000559027">
    <property type="component" value="Unassembled WGS sequence"/>
</dbReference>
<comment type="cofactor">
    <cofactor evidence="1">
        <name>Co(2+)</name>
        <dbReference type="ChEBI" id="CHEBI:48828"/>
    </cofactor>
</comment>
<proteinExistence type="predicted"/>
<name>A0A8H5FRV7_9AGAR</name>
<evidence type="ECO:0000313" key="17">
    <source>
        <dbReference type="Proteomes" id="UP000559027"/>
    </source>
</evidence>
<keyword evidence="10" id="KW-0961">Cell wall biogenesis/degradation</keyword>
<keyword evidence="6" id="KW-0472">Membrane</keyword>
<comment type="subcellular location">
    <subcellularLocation>
        <location evidence="2">Cell membrane</location>
        <topology evidence="2">Lipid-anchor</topology>
        <topology evidence="2">GPI-anchor</topology>
    </subcellularLocation>
</comment>
<reference evidence="16 17" key="1">
    <citation type="journal article" date="2020" name="ISME J.">
        <title>Uncovering the hidden diversity of litter-decomposition mechanisms in mushroom-forming fungi.</title>
        <authorList>
            <person name="Floudas D."/>
            <person name="Bentzer J."/>
            <person name="Ahren D."/>
            <person name="Johansson T."/>
            <person name="Persson P."/>
            <person name="Tunlid A."/>
        </authorList>
    </citation>
    <scope>NUCLEOTIDE SEQUENCE [LARGE SCALE GENOMIC DNA]</scope>
    <source>
        <strain evidence="16 17">CBS 146.42</strain>
    </source>
</reference>
<sequence>MSSLPLPPVTLPLLPVVPPAVAMRWSALILAAVTLGCHAQDRTTEAGEASITDAKAECAPYDYPPLDAQRTAFPPPSKAADILPNDTTAQSRWQSIVSSVPNIPPKPAPGSSGSGGFKYPPGDPDCWWTGTQCVTPKLSGLPPDIADVPEPSTMGYGFDDGPSCSHNAFYNYLASKNQKASQSPHVFCTSCRDLVLLAAMFYIGTNVYNWPLEAQRGLADGHEICVHTWSHNYMTSLSSSSAFAELYYSKYQFLILHQSPQMLTPHPQRQMEIIKLVVGVTPTCWRPPYGDVDDRIRAIANGLGLRTILWKYDSFDWKYGSGGTKKAEIDANYQDVINKASNGSFASAGAIMLTHELNDFTMSEAMEYHDKLQAVFKYIVPVGVAYNNTQAYVETNYTLPTFEQYISGTTTIPPGAQAKLASPSGSSSGSGGSTSASASPSPTSAAVVTLPWTHAGKWLLVTFALIVLC</sequence>
<evidence type="ECO:0000313" key="16">
    <source>
        <dbReference type="EMBL" id="KAF5346844.1"/>
    </source>
</evidence>
<dbReference type="GO" id="GO:0098552">
    <property type="term" value="C:side of membrane"/>
    <property type="evidence" value="ECO:0007669"/>
    <property type="project" value="UniProtKB-KW"/>
</dbReference>
<comment type="caution">
    <text evidence="16">The sequence shown here is derived from an EMBL/GenBank/DDBJ whole genome shotgun (WGS) entry which is preliminary data.</text>
</comment>
<dbReference type="GO" id="GO:0004099">
    <property type="term" value="F:chitin deacetylase activity"/>
    <property type="evidence" value="ECO:0007669"/>
    <property type="project" value="UniProtKB-EC"/>
</dbReference>
<evidence type="ECO:0000256" key="4">
    <source>
        <dbReference type="ARBA" id="ARBA00022622"/>
    </source>
</evidence>
<keyword evidence="11" id="KW-0624">Polysaccharide degradation</keyword>
<feature type="domain" description="NodB homology" evidence="15">
    <location>
        <begin position="152"/>
        <end position="387"/>
    </location>
</feature>
<dbReference type="InterPro" id="IPR011330">
    <property type="entry name" value="Glyco_hydro/deAcase_b/a-brl"/>
</dbReference>
<accession>A0A8H5FRV7</accession>
<dbReference type="InterPro" id="IPR050248">
    <property type="entry name" value="Polysacc_deacetylase_ArnD"/>
</dbReference>
<keyword evidence="5" id="KW-0146">Chitin degradation</keyword>
<dbReference type="PROSITE" id="PS51677">
    <property type="entry name" value="NODB"/>
    <property type="match status" value="1"/>
</dbReference>
<dbReference type="GO" id="GO:0009272">
    <property type="term" value="P:fungal-type cell wall biogenesis"/>
    <property type="evidence" value="ECO:0007669"/>
    <property type="project" value="UniProtKB-ARBA"/>
</dbReference>
<protein>
    <recommendedName>
        <fullName evidence="12">chitin deacetylase</fullName>
        <ecNumber evidence="12">3.5.1.41</ecNumber>
    </recommendedName>
</protein>
<keyword evidence="3" id="KW-1003">Cell membrane</keyword>
<evidence type="ECO:0000256" key="7">
    <source>
        <dbReference type="ARBA" id="ARBA00023277"/>
    </source>
</evidence>
<evidence type="ECO:0000256" key="6">
    <source>
        <dbReference type="ARBA" id="ARBA00023136"/>
    </source>
</evidence>
<evidence type="ECO:0000256" key="3">
    <source>
        <dbReference type="ARBA" id="ARBA00022475"/>
    </source>
</evidence>
<dbReference type="EMBL" id="JAACJO010000029">
    <property type="protein sequence ID" value="KAF5346844.1"/>
    <property type="molecule type" value="Genomic_DNA"/>
</dbReference>
<dbReference type="SUPFAM" id="SSF88713">
    <property type="entry name" value="Glycoside hydrolase/deacetylase"/>
    <property type="match status" value="1"/>
</dbReference>